<gene>
    <name evidence="1" type="ORF">LYNGBM3L_61220</name>
</gene>
<sequence length="51" mass="5370">MVVVGSVGIVGDVGGNGSIGWLQVEFPELSPVSDWIPSGGDQKQLWNENQS</sequence>
<dbReference type="Proteomes" id="UP000003959">
    <property type="component" value="Unassembled WGS sequence"/>
</dbReference>
<dbReference type="HOGENOM" id="CLU_3101005_0_0_3"/>
<name>F4Y0E0_9CYAN</name>
<proteinExistence type="predicted"/>
<reference evidence="2" key="1">
    <citation type="journal article" date="2011" name="Proc. Natl. Acad. Sci. U.S.A.">
        <title>Genomic insights into the physiology and ecology of the marine filamentous cyanobacterium Lyngbya majuscula.</title>
        <authorList>
            <person name="Jones A.C."/>
            <person name="Monroe E.A."/>
            <person name="Podell S."/>
            <person name="Hess W.R."/>
            <person name="Klages S."/>
            <person name="Esquenazi E."/>
            <person name="Niessen S."/>
            <person name="Hoover H."/>
            <person name="Rothmann M."/>
            <person name="Lasken R.S."/>
            <person name="Yates J.R.III."/>
            <person name="Reinhardt R."/>
            <person name="Kube M."/>
            <person name="Burkart M.D."/>
            <person name="Allen E.E."/>
            <person name="Dorrestein P.C."/>
            <person name="Gerwick W.H."/>
            <person name="Gerwick L."/>
        </authorList>
    </citation>
    <scope>NUCLEOTIDE SEQUENCE [LARGE SCALE GENOMIC DNA]</scope>
    <source>
        <strain evidence="2">3L</strain>
    </source>
</reference>
<keyword evidence="2" id="KW-1185">Reference proteome</keyword>
<evidence type="ECO:0000313" key="1">
    <source>
        <dbReference type="EMBL" id="EGJ29730.1"/>
    </source>
</evidence>
<organism evidence="1 2">
    <name type="scientific">Moorena producens 3L</name>
    <dbReference type="NCBI Taxonomy" id="489825"/>
    <lineage>
        <taxon>Bacteria</taxon>
        <taxon>Bacillati</taxon>
        <taxon>Cyanobacteriota</taxon>
        <taxon>Cyanophyceae</taxon>
        <taxon>Coleofasciculales</taxon>
        <taxon>Coleofasciculaceae</taxon>
        <taxon>Moorena</taxon>
    </lineage>
</organism>
<dbReference type="AlphaFoldDB" id="F4Y0E0"/>
<protein>
    <submittedName>
        <fullName evidence="1">Uncharacterized protein</fullName>
    </submittedName>
</protein>
<accession>F4Y0E0</accession>
<dbReference type="EMBL" id="GL890967">
    <property type="protein sequence ID" value="EGJ29730.1"/>
    <property type="molecule type" value="Genomic_DNA"/>
</dbReference>
<evidence type="ECO:0000313" key="2">
    <source>
        <dbReference type="Proteomes" id="UP000003959"/>
    </source>
</evidence>